<name>A0A0K9GVL4_9BACI</name>
<evidence type="ECO:0000313" key="2">
    <source>
        <dbReference type="EMBL" id="KMY50668.1"/>
    </source>
</evidence>
<dbReference type="GO" id="GO:1990189">
    <property type="term" value="F:protein N-terminal-serine acetyltransferase activity"/>
    <property type="evidence" value="ECO:0007669"/>
    <property type="project" value="TreeGrafter"/>
</dbReference>
<sequence>MKAILKDFPERIETERLYMRPCRPGDGHDVYRAIVHSRDQLKEWLPFAIHEPALEHTEENIRRSYADFILMEDIRLHIYRKEDDSFIGSTGLHRINWNVPKFEIGYWIDTRHSKQGYITEAVEALTDFVFDYYEAKRIEIRCDPNNVNSRRIPEKLGFVLEAILRNDSVSVDGESVRDTCVFSKITK</sequence>
<dbReference type="PATRIC" id="fig|1679170.3.peg.3436"/>
<dbReference type="PANTHER" id="PTHR43441">
    <property type="entry name" value="RIBOSOMAL-PROTEIN-SERINE ACETYLTRANSFERASE"/>
    <property type="match status" value="1"/>
</dbReference>
<dbReference type="InterPro" id="IPR016181">
    <property type="entry name" value="Acyl_CoA_acyltransferase"/>
</dbReference>
<gene>
    <name evidence="2" type="ORF">AC625_15070</name>
</gene>
<dbReference type="InterPro" id="IPR000182">
    <property type="entry name" value="GNAT_dom"/>
</dbReference>
<dbReference type="Gene3D" id="3.40.630.30">
    <property type="match status" value="1"/>
</dbReference>
<dbReference type="EMBL" id="LFZW01000001">
    <property type="protein sequence ID" value="KMY50668.1"/>
    <property type="molecule type" value="Genomic_DNA"/>
</dbReference>
<dbReference type="OrthoDB" id="9799321at2"/>
<reference evidence="3" key="1">
    <citation type="submission" date="2015-07" db="EMBL/GenBank/DDBJ databases">
        <title>Genome sequencing project for genomic taxonomy and phylogenomics of Bacillus-like bacteria.</title>
        <authorList>
            <person name="Liu B."/>
            <person name="Wang J."/>
            <person name="Zhu Y."/>
            <person name="Liu G."/>
            <person name="Chen Q."/>
            <person name="Chen Z."/>
            <person name="Lan J."/>
            <person name="Che J."/>
            <person name="Ge C."/>
            <person name="Shi H."/>
            <person name="Pan Z."/>
            <person name="Liu X."/>
        </authorList>
    </citation>
    <scope>NUCLEOTIDE SEQUENCE [LARGE SCALE GENOMIC DNA]</scope>
    <source>
        <strain evidence="3">FJAT-27997</strain>
    </source>
</reference>
<dbReference type="SUPFAM" id="SSF55729">
    <property type="entry name" value="Acyl-CoA N-acyltransferases (Nat)"/>
    <property type="match status" value="1"/>
</dbReference>
<keyword evidence="3" id="KW-1185">Reference proteome</keyword>
<dbReference type="STRING" id="1679170.AC625_15070"/>
<dbReference type="GO" id="GO:0005737">
    <property type="term" value="C:cytoplasm"/>
    <property type="evidence" value="ECO:0007669"/>
    <property type="project" value="TreeGrafter"/>
</dbReference>
<comment type="caution">
    <text evidence="2">The sequence shown here is derived from an EMBL/GenBank/DDBJ whole genome shotgun (WGS) entry which is preliminary data.</text>
</comment>
<dbReference type="GO" id="GO:0008999">
    <property type="term" value="F:protein-N-terminal-alanine acetyltransferase activity"/>
    <property type="evidence" value="ECO:0007669"/>
    <property type="project" value="TreeGrafter"/>
</dbReference>
<evidence type="ECO:0000259" key="1">
    <source>
        <dbReference type="PROSITE" id="PS51186"/>
    </source>
</evidence>
<protein>
    <recommendedName>
        <fullName evidence="1">N-acetyltransferase domain-containing protein</fullName>
    </recommendedName>
</protein>
<dbReference type="Proteomes" id="UP000037146">
    <property type="component" value="Unassembled WGS sequence"/>
</dbReference>
<dbReference type="InterPro" id="IPR051908">
    <property type="entry name" value="Ribosomal_N-acetyltransferase"/>
</dbReference>
<dbReference type="AlphaFoldDB" id="A0A0K9GVL4"/>
<proteinExistence type="predicted"/>
<dbReference type="PROSITE" id="PS51186">
    <property type="entry name" value="GNAT"/>
    <property type="match status" value="1"/>
</dbReference>
<dbReference type="PANTHER" id="PTHR43441:SF3">
    <property type="entry name" value="ACETYLTRANSFERASE"/>
    <property type="match status" value="1"/>
</dbReference>
<dbReference type="Pfam" id="PF13302">
    <property type="entry name" value="Acetyltransf_3"/>
    <property type="match status" value="1"/>
</dbReference>
<feature type="domain" description="N-acetyltransferase" evidence="1">
    <location>
        <begin position="29"/>
        <end position="183"/>
    </location>
</feature>
<evidence type="ECO:0000313" key="3">
    <source>
        <dbReference type="Proteomes" id="UP000037146"/>
    </source>
</evidence>
<accession>A0A0K9GVL4</accession>
<organism evidence="2 3">
    <name type="scientific">Peribacillus loiseleuriae</name>
    <dbReference type="NCBI Taxonomy" id="1679170"/>
    <lineage>
        <taxon>Bacteria</taxon>
        <taxon>Bacillati</taxon>
        <taxon>Bacillota</taxon>
        <taxon>Bacilli</taxon>
        <taxon>Bacillales</taxon>
        <taxon>Bacillaceae</taxon>
        <taxon>Peribacillus</taxon>
    </lineage>
</organism>
<dbReference type="RefSeq" id="WP_049682021.1">
    <property type="nucleotide sequence ID" value="NZ_LFZW01000001.1"/>
</dbReference>